<evidence type="ECO:0000313" key="2">
    <source>
        <dbReference type="EMBL" id="KAB2597213.1"/>
    </source>
</evidence>
<accession>A0A5N5F361</accession>
<evidence type="ECO:0000313" key="3">
    <source>
        <dbReference type="Proteomes" id="UP000327157"/>
    </source>
</evidence>
<dbReference type="OrthoDB" id="1865546at2759"/>
<dbReference type="InterPro" id="IPR057136">
    <property type="entry name" value="At2g35280_TPR_dom"/>
</dbReference>
<comment type="caution">
    <text evidence="2">The sequence shown here is derived from an EMBL/GenBank/DDBJ whole genome shotgun (WGS) entry which is preliminary data.</text>
</comment>
<dbReference type="EMBL" id="SMOL01000768">
    <property type="protein sequence ID" value="KAB2597213.1"/>
    <property type="molecule type" value="Genomic_DNA"/>
</dbReference>
<organism evidence="2 3">
    <name type="scientific">Pyrus ussuriensis x Pyrus communis</name>
    <dbReference type="NCBI Taxonomy" id="2448454"/>
    <lineage>
        <taxon>Eukaryota</taxon>
        <taxon>Viridiplantae</taxon>
        <taxon>Streptophyta</taxon>
        <taxon>Embryophyta</taxon>
        <taxon>Tracheophyta</taxon>
        <taxon>Spermatophyta</taxon>
        <taxon>Magnoliopsida</taxon>
        <taxon>eudicotyledons</taxon>
        <taxon>Gunneridae</taxon>
        <taxon>Pentapetalae</taxon>
        <taxon>rosids</taxon>
        <taxon>fabids</taxon>
        <taxon>Rosales</taxon>
        <taxon>Rosaceae</taxon>
        <taxon>Amygdaloideae</taxon>
        <taxon>Maleae</taxon>
        <taxon>Pyrus</taxon>
    </lineage>
</organism>
<sequence length="85" mass="10124">MVCKKFNQLRFERVDPLTSWRRHEEVYKFLERCIECNNPELGIESLKMMISKGHRASTYVYDAILVCEGGDEKEKGLNLLHYLNW</sequence>
<dbReference type="Pfam" id="PF23310">
    <property type="entry name" value="TPR_27"/>
    <property type="match status" value="1"/>
</dbReference>
<evidence type="ECO:0000259" key="1">
    <source>
        <dbReference type="Pfam" id="PF23310"/>
    </source>
</evidence>
<protein>
    <submittedName>
        <fullName evidence="2">F-box protein</fullName>
    </submittedName>
</protein>
<reference evidence="2 3" key="1">
    <citation type="submission" date="2019-09" db="EMBL/GenBank/DDBJ databases">
        <authorList>
            <person name="Ou C."/>
        </authorList>
    </citation>
    <scope>NUCLEOTIDE SEQUENCE [LARGE SCALE GENOMIC DNA]</scope>
    <source>
        <strain evidence="2">S2</strain>
        <tissue evidence="2">Leaf</tissue>
    </source>
</reference>
<name>A0A5N5F361_9ROSA</name>
<feature type="domain" description="At2g35280-like TPR" evidence="1">
    <location>
        <begin position="40"/>
        <end position="83"/>
    </location>
</feature>
<proteinExistence type="predicted"/>
<keyword evidence="3" id="KW-1185">Reference proteome</keyword>
<dbReference type="AlphaFoldDB" id="A0A5N5F361"/>
<reference evidence="2 3" key="3">
    <citation type="submission" date="2019-11" db="EMBL/GenBank/DDBJ databases">
        <title>A de novo genome assembly of a pear dwarfing rootstock.</title>
        <authorList>
            <person name="Wang F."/>
            <person name="Wang J."/>
            <person name="Li S."/>
            <person name="Zhang Y."/>
            <person name="Fang M."/>
            <person name="Ma L."/>
            <person name="Zhao Y."/>
            <person name="Jiang S."/>
        </authorList>
    </citation>
    <scope>NUCLEOTIDE SEQUENCE [LARGE SCALE GENOMIC DNA]</scope>
    <source>
        <strain evidence="2">S2</strain>
        <tissue evidence="2">Leaf</tissue>
    </source>
</reference>
<dbReference type="Proteomes" id="UP000327157">
    <property type="component" value="Chromosome 1"/>
</dbReference>
<gene>
    <name evidence="2" type="ORF">D8674_000133</name>
</gene>
<reference evidence="3" key="2">
    <citation type="submission" date="2019-10" db="EMBL/GenBank/DDBJ databases">
        <title>A de novo genome assembly of a pear dwarfing rootstock.</title>
        <authorList>
            <person name="Wang F."/>
            <person name="Wang J."/>
            <person name="Li S."/>
            <person name="Zhang Y."/>
            <person name="Fang M."/>
            <person name="Ma L."/>
            <person name="Zhao Y."/>
            <person name="Jiang S."/>
        </authorList>
    </citation>
    <scope>NUCLEOTIDE SEQUENCE [LARGE SCALE GENOMIC DNA]</scope>
</reference>